<proteinExistence type="predicted"/>
<name>A0A8D8N5Y8_CULPI</name>
<reference evidence="1" key="1">
    <citation type="submission" date="2021-05" db="EMBL/GenBank/DDBJ databases">
        <authorList>
            <person name="Alioto T."/>
            <person name="Alioto T."/>
            <person name="Gomez Garrido J."/>
        </authorList>
    </citation>
    <scope>NUCLEOTIDE SEQUENCE</scope>
</reference>
<protein>
    <submittedName>
        <fullName evidence="1">(northern house mosquito) hypothetical protein</fullName>
    </submittedName>
</protein>
<sequence>MVNHGIRDSAKLFAYAASLLQEMAIELSNPNIQHPDVDRIMGAVSHVVPVWEGLLIDIQRARRSEAQLVPRPFVIKVEPWATDSVSVLFGTIKVQLEAYKQLIDQLEEMPGKPSLENLLTELARQGNESLERLRSFISVETADLVVEGMEMREAGEAQSMSVEKEFDMGQGLEVPPTGAAATTTTPAVMNSEGTARRGSVARVLLDDVFNLPTPNKKQYQ</sequence>
<dbReference type="EMBL" id="HBUE01248753">
    <property type="protein sequence ID" value="CAG6553269.1"/>
    <property type="molecule type" value="Transcribed_RNA"/>
</dbReference>
<accession>A0A8D8N5Y8</accession>
<evidence type="ECO:0000313" key="1">
    <source>
        <dbReference type="EMBL" id="CAG6553269.1"/>
    </source>
</evidence>
<dbReference type="EMBL" id="HBUE01143924">
    <property type="protein sequence ID" value="CAG6502033.1"/>
    <property type="molecule type" value="Transcribed_RNA"/>
</dbReference>
<organism evidence="1">
    <name type="scientific">Culex pipiens</name>
    <name type="common">House mosquito</name>
    <dbReference type="NCBI Taxonomy" id="7175"/>
    <lineage>
        <taxon>Eukaryota</taxon>
        <taxon>Metazoa</taxon>
        <taxon>Ecdysozoa</taxon>
        <taxon>Arthropoda</taxon>
        <taxon>Hexapoda</taxon>
        <taxon>Insecta</taxon>
        <taxon>Pterygota</taxon>
        <taxon>Neoptera</taxon>
        <taxon>Endopterygota</taxon>
        <taxon>Diptera</taxon>
        <taxon>Nematocera</taxon>
        <taxon>Culicoidea</taxon>
        <taxon>Culicidae</taxon>
        <taxon>Culicinae</taxon>
        <taxon>Culicini</taxon>
        <taxon>Culex</taxon>
        <taxon>Culex</taxon>
    </lineage>
</organism>
<dbReference type="AlphaFoldDB" id="A0A8D8N5Y8"/>
<dbReference type="EMBL" id="HBUE01115855">
    <property type="protein sequence ID" value="CAG6490503.1"/>
    <property type="molecule type" value="Transcribed_RNA"/>
</dbReference>